<dbReference type="OrthoDB" id="9775595at2"/>
<dbReference type="InterPro" id="IPR016181">
    <property type="entry name" value="Acyl_CoA_acyltransferase"/>
</dbReference>
<dbReference type="PROSITE" id="PS51186">
    <property type="entry name" value="GNAT"/>
    <property type="match status" value="1"/>
</dbReference>
<evidence type="ECO:0000259" key="1">
    <source>
        <dbReference type="PROSITE" id="PS51186"/>
    </source>
</evidence>
<dbReference type="GO" id="GO:0016747">
    <property type="term" value="F:acyltransferase activity, transferring groups other than amino-acyl groups"/>
    <property type="evidence" value="ECO:0007669"/>
    <property type="project" value="InterPro"/>
</dbReference>
<gene>
    <name evidence="2" type="ORF">SAMN02745244_02190</name>
</gene>
<name>A0A1M6I7N0_9ACTN</name>
<dbReference type="InterPro" id="IPR056935">
    <property type="entry name" value="Rv0428c-like_C"/>
</dbReference>
<dbReference type="RefSeq" id="WP_139280221.1">
    <property type="nucleotide sequence ID" value="NZ_FQZG01000038.1"/>
</dbReference>
<sequence length="295" mass="31528">MPSPILPAPDATTKRVSLRRRTASGALSDVVGHLIAANQDWMVVLPEDRGAVWVPRSEVETVRGVPERVVLPTSDAEGLERVFDRTWPGLRRARLGGWVLRSGRGASARANSVLTVGDPELPFDEAVAAAEQWNAGPVTLQAVEGGRREGEALAAGFRPAKPTVVLVREAGPGPSVGFERVDEPDAAWVAVAGMEPDRLAEAVAAPASYLRIGDVAVGRVAVSGRWAVLSCLEVRESARGLGHGREMLHALGVEAVRLGARYLGLQVEVENESALALYASEGFIEHHRYSYLTRG</sequence>
<feature type="domain" description="N-acetyltransferase" evidence="1">
    <location>
        <begin position="165"/>
        <end position="295"/>
    </location>
</feature>
<reference evidence="2 3" key="1">
    <citation type="submission" date="2016-11" db="EMBL/GenBank/DDBJ databases">
        <authorList>
            <person name="Jaros S."/>
            <person name="Januszkiewicz K."/>
            <person name="Wedrychowicz H."/>
        </authorList>
    </citation>
    <scope>NUCLEOTIDE SEQUENCE [LARGE SCALE GENOMIC DNA]</scope>
    <source>
        <strain evidence="2 3">DSM 12906</strain>
    </source>
</reference>
<keyword evidence="3" id="KW-1185">Reference proteome</keyword>
<organism evidence="2 3">
    <name type="scientific">Tessaracoccus bendigoensis DSM 12906</name>
    <dbReference type="NCBI Taxonomy" id="1123357"/>
    <lineage>
        <taxon>Bacteria</taxon>
        <taxon>Bacillati</taxon>
        <taxon>Actinomycetota</taxon>
        <taxon>Actinomycetes</taxon>
        <taxon>Propionibacteriales</taxon>
        <taxon>Propionibacteriaceae</taxon>
        <taxon>Tessaracoccus</taxon>
    </lineage>
</organism>
<accession>A0A1M6I7N0</accession>
<dbReference type="InterPro" id="IPR000182">
    <property type="entry name" value="GNAT_dom"/>
</dbReference>
<dbReference type="SUPFAM" id="SSF55729">
    <property type="entry name" value="Acyl-CoA N-acyltransferases (Nat)"/>
    <property type="match status" value="1"/>
</dbReference>
<evidence type="ECO:0000313" key="3">
    <source>
        <dbReference type="Proteomes" id="UP000184512"/>
    </source>
</evidence>
<dbReference type="AlphaFoldDB" id="A0A1M6I7N0"/>
<dbReference type="EMBL" id="FQZG01000038">
    <property type="protein sequence ID" value="SHJ30491.1"/>
    <property type="molecule type" value="Genomic_DNA"/>
</dbReference>
<dbReference type="Proteomes" id="UP000184512">
    <property type="component" value="Unassembled WGS sequence"/>
</dbReference>
<keyword evidence="2" id="KW-0808">Transferase</keyword>
<dbReference type="Gene3D" id="3.40.630.30">
    <property type="match status" value="1"/>
</dbReference>
<proteinExistence type="predicted"/>
<protein>
    <submittedName>
        <fullName evidence="2">Acetyltransferase (GNAT) family protein</fullName>
    </submittedName>
</protein>
<evidence type="ECO:0000313" key="2">
    <source>
        <dbReference type="EMBL" id="SHJ30491.1"/>
    </source>
</evidence>
<dbReference type="STRING" id="1123357.SAMN02745244_02190"/>
<dbReference type="Pfam" id="PF24553">
    <property type="entry name" value="Rv0428c_C"/>
    <property type="match status" value="1"/>
</dbReference>